<accession>A0A1G5AQF0</accession>
<dbReference type="PANTHER" id="PTHR43792:SF1">
    <property type="entry name" value="N-ACETYLTRANSFERASE DOMAIN-CONTAINING PROTEIN"/>
    <property type="match status" value="1"/>
</dbReference>
<feature type="domain" description="N-acetyltransferase" evidence="1">
    <location>
        <begin position="13"/>
        <end position="173"/>
    </location>
</feature>
<dbReference type="InterPro" id="IPR016181">
    <property type="entry name" value="Acyl_CoA_acyltransferase"/>
</dbReference>
<dbReference type="Proteomes" id="UP000198870">
    <property type="component" value="Unassembled WGS sequence"/>
</dbReference>
<gene>
    <name evidence="2" type="ORF">SAMN05216233_101377</name>
</gene>
<dbReference type="STRING" id="419481.SAMN05216233_101377"/>
<keyword evidence="3" id="KW-1185">Reference proteome</keyword>
<dbReference type="Gene3D" id="3.40.630.30">
    <property type="match status" value="1"/>
</dbReference>
<evidence type="ECO:0000313" key="2">
    <source>
        <dbReference type="EMBL" id="SCX80106.1"/>
    </source>
</evidence>
<dbReference type="Pfam" id="PF13302">
    <property type="entry name" value="Acetyltransf_3"/>
    <property type="match status" value="1"/>
</dbReference>
<dbReference type="OrthoDB" id="6293260at2"/>
<dbReference type="SUPFAM" id="SSF55729">
    <property type="entry name" value="Acyl-CoA N-acyltransferases (Nat)"/>
    <property type="match status" value="1"/>
</dbReference>
<dbReference type="AlphaFoldDB" id="A0A1G5AQF0"/>
<organism evidence="2 3">
    <name type="scientific">Desulfoluna spongiiphila</name>
    <dbReference type="NCBI Taxonomy" id="419481"/>
    <lineage>
        <taxon>Bacteria</taxon>
        <taxon>Pseudomonadati</taxon>
        <taxon>Thermodesulfobacteriota</taxon>
        <taxon>Desulfobacteria</taxon>
        <taxon>Desulfobacterales</taxon>
        <taxon>Desulfolunaceae</taxon>
        <taxon>Desulfoluna</taxon>
    </lineage>
</organism>
<name>A0A1G5AQF0_9BACT</name>
<protein>
    <submittedName>
        <fullName evidence="2">Protein N-acetyltransferase, RimJ/RimL family</fullName>
    </submittedName>
</protein>
<dbReference type="EMBL" id="FMUX01000001">
    <property type="protein sequence ID" value="SCX80106.1"/>
    <property type="molecule type" value="Genomic_DNA"/>
</dbReference>
<proteinExistence type="predicted"/>
<keyword evidence="2" id="KW-0808">Transferase</keyword>
<reference evidence="2 3" key="1">
    <citation type="submission" date="2016-10" db="EMBL/GenBank/DDBJ databases">
        <authorList>
            <person name="de Groot N.N."/>
        </authorList>
    </citation>
    <scope>NUCLEOTIDE SEQUENCE [LARGE SCALE GENOMIC DNA]</scope>
    <source>
        <strain evidence="2 3">AA1</strain>
    </source>
</reference>
<dbReference type="RefSeq" id="WP_092207676.1">
    <property type="nucleotide sequence ID" value="NZ_FMUX01000001.1"/>
</dbReference>
<dbReference type="PANTHER" id="PTHR43792">
    <property type="entry name" value="GNAT FAMILY, PUTATIVE (AFU_ORTHOLOGUE AFUA_3G00765)-RELATED-RELATED"/>
    <property type="match status" value="1"/>
</dbReference>
<dbReference type="InterPro" id="IPR051531">
    <property type="entry name" value="N-acetyltransferase"/>
</dbReference>
<sequence>MTSFSFPLISDRLSLRPPRPTDRDFFVALYGDADVMRYIPPHNAPLPEEEAALRLEVLMDHWREFGYGMFVVSWKETGEPIGYCGLRYLKEVKSIELGSILGKESWGQGVGPEAGRLCIEFTRDHLKAERIVSLTDPDNARSGHVLTTFGFSRRPELDGEYHGMPHLFFQMDF</sequence>
<dbReference type="PROSITE" id="PS51186">
    <property type="entry name" value="GNAT"/>
    <property type="match status" value="1"/>
</dbReference>
<dbReference type="GO" id="GO:0016747">
    <property type="term" value="F:acyltransferase activity, transferring groups other than amino-acyl groups"/>
    <property type="evidence" value="ECO:0007669"/>
    <property type="project" value="InterPro"/>
</dbReference>
<dbReference type="InterPro" id="IPR000182">
    <property type="entry name" value="GNAT_dom"/>
</dbReference>
<evidence type="ECO:0000313" key="3">
    <source>
        <dbReference type="Proteomes" id="UP000198870"/>
    </source>
</evidence>
<evidence type="ECO:0000259" key="1">
    <source>
        <dbReference type="PROSITE" id="PS51186"/>
    </source>
</evidence>